<feature type="domain" description="F-box" evidence="2">
    <location>
        <begin position="22"/>
        <end position="48"/>
    </location>
</feature>
<evidence type="ECO:0000259" key="2">
    <source>
        <dbReference type="Pfam" id="PF12937"/>
    </source>
</evidence>
<dbReference type="CDD" id="cd09917">
    <property type="entry name" value="F-box_SF"/>
    <property type="match status" value="1"/>
</dbReference>
<dbReference type="Proteomes" id="UP000053573">
    <property type="component" value="Unassembled WGS sequence"/>
</dbReference>
<feature type="compositionally biased region" description="Low complexity" evidence="1">
    <location>
        <begin position="722"/>
        <end position="739"/>
    </location>
</feature>
<feature type="region of interest" description="Disordered" evidence="1">
    <location>
        <begin position="622"/>
        <end position="643"/>
    </location>
</feature>
<sequence>MEDFPPSYELATARDVWTIVADYIPSADLCAASLVCRRWHRIFIPFLWGAPASHFGTDNDAVYVALTRFRRTLKRARLEVRMLTHTFHLPPALSEIYGGPRRSWLQEVLEYLPNLQSLLVSQLPFFDHNSLIALRPKSNDDASYEAYGLRLLMAQREPNTTSVGLREALLRFPLLVYLDLSFTTPAKDHGVLSALSYLKHLQVVKLRGIGLRDADLEVVADSIQTRVRLLDVRNNMLTDASLRSLLQKCFLPLDAAEVPSPIDRAVKFHFEWACTISPFANILGADSLKSENFDAHLMKQLMIPLTGRSDPQDLPHVGITHLYISDNRLSVEGLGSLLKSTRLHVLDGGTVKSAGSMWKRKGFEPITDNESQWVVGVRYPGAEKLIPALRQSAADKLTYLRVHHAVVTESRSAASREAFPARKTPTRRPVPPAVAVELDGSSSQIYELHAENPVVRHELADTSFQRPMPGWRPRMRSGSDAPSLTPSWEVPGLAPHKPSSPTPSSYSQSRTDFIQALLKKRPKLSNGTPPFFHPSHTARLRTLVLTDVPATVQPSSSHIISRLTHFITACADEAFLAGLQARSNYSLPPGRLRANAERRHARSLFSLERIILEITPVAKPDTSIGSTSWRRSGAGISKSSTEDVDSENLWAAAENDFSFFSGETEEECGVPEEEIKDNDNVNEMDGDIDAESTRSRRIPELEASTPSLSHRASTTSLRNAQRLSYRPTPTPTPSLRSLSPFPPPNQTRVSTPPLPPPSNNQQQQPTTPATPTQDTDIDVVAALAAFRKARKAEYEEMLLLAKKQGTRRSTTTNSTPVSTSTPTPTSPRSTMSSSSASTTFSGAALNYPLYVEGYWKGEVKIVRNPMPKGRSGGFVDIYGNYFERGYLYP</sequence>
<feature type="region of interest" description="Disordered" evidence="1">
    <location>
        <begin position="803"/>
        <end position="838"/>
    </location>
</feature>
<organism evidence="3 4">
    <name type="scientific">Blastomyces silverae</name>
    <dbReference type="NCBI Taxonomy" id="2060906"/>
    <lineage>
        <taxon>Eukaryota</taxon>
        <taxon>Fungi</taxon>
        <taxon>Dikarya</taxon>
        <taxon>Ascomycota</taxon>
        <taxon>Pezizomycotina</taxon>
        <taxon>Eurotiomycetes</taxon>
        <taxon>Eurotiomycetidae</taxon>
        <taxon>Onygenales</taxon>
        <taxon>Ajellomycetaceae</taxon>
        <taxon>Blastomyces</taxon>
    </lineage>
</organism>
<dbReference type="InterPro" id="IPR001810">
    <property type="entry name" value="F-box_dom"/>
</dbReference>
<feature type="region of interest" description="Disordered" evidence="1">
    <location>
        <begin position="459"/>
        <end position="510"/>
    </location>
</feature>
<dbReference type="InterPro" id="IPR036047">
    <property type="entry name" value="F-box-like_dom_sf"/>
</dbReference>
<dbReference type="Pfam" id="PF12937">
    <property type="entry name" value="F-box-like"/>
    <property type="match status" value="1"/>
</dbReference>
<evidence type="ECO:0000256" key="1">
    <source>
        <dbReference type="SAM" id="MobiDB-lite"/>
    </source>
</evidence>
<proteinExistence type="predicted"/>
<dbReference type="EMBL" id="LDEV01002717">
    <property type="protein sequence ID" value="KLJ07929.1"/>
    <property type="molecule type" value="Genomic_DNA"/>
</dbReference>
<dbReference type="OrthoDB" id="408631at2759"/>
<comment type="caution">
    <text evidence="3">The sequence shown here is derived from an EMBL/GenBank/DDBJ whole genome shotgun (WGS) entry which is preliminary data.</text>
</comment>
<reference evidence="4" key="1">
    <citation type="journal article" date="2015" name="PLoS Genet.">
        <title>The dynamic genome and transcriptome of the human fungal pathogen Blastomyces and close relative Emmonsia.</title>
        <authorList>
            <person name="Munoz J.F."/>
            <person name="Gauthier G.M."/>
            <person name="Desjardins C.A."/>
            <person name="Gallo J.E."/>
            <person name="Holder J."/>
            <person name="Sullivan T.D."/>
            <person name="Marty A.J."/>
            <person name="Carmen J.C."/>
            <person name="Chen Z."/>
            <person name="Ding L."/>
            <person name="Gujja S."/>
            <person name="Magrini V."/>
            <person name="Misas E."/>
            <person name="Mitreva M."/>
            <person name="Priest M."/>
            <person name="Saif S."/>
            <person name="Whiston E.A."/>
            <person name="Young S."/>
            <person name="Zeng Q."/>
            <person name="Goldman W.E."/>
            <person name="Mardis E.R."/>
            <person name="Taylor J.W."/>
            <person name="McEwen J.G."/>
            <person name="Clay O.K."/>
            <person name="Klein B.S."/>
            <person name="Cuomo C.A."/>
        </authorList>
    </citation>
    <scope>NUCLEOTIDE SEQUENCE [LARGE SCALE GENOMIC DNA]</scope>
    <source>
        <strain evidence="4">UAMH 139</strain>
    </source>
</reference>
<feature type="region of interest" description="Disordered" evidence="1">
    <location>
        <begin position="661"/>
        <end position="776"/>
    </location>
</feature>
<accession>A0A0H1B915</accession>
<gene>
    <name evidence="3" type="ORF">EMPG_16599</name>
</gene>
<feature type="compositionally biased region" description="Basic and acidic residues" evidence="1">
    <location>
        <begin position="691"/>
        <end position="700"/>
    </location>
</feature>
<protein>
    <recommendedName>
        <fullName evidence="2">F-box domain-containing protein</fullName>
    </recommendedName>
</protein>
<feature type="compositionally biased region" description="Acidic residues" evidence="1">
    <location>
        <begin position="663"/>
        <end position="690"/>
    </location>
</feature>
<dbReference type="SUPFAM" id="SSF81383">
    <property type="entry name" value="F-box domain"/>
    <property type="match status" value="1"/>
</dbReference>
<dbReference type="SUPFAM" id="SSF52047">
    <property type="entry name" value="RNI-like"/>
    <property type="match status" value="1"/>
</dbReference>
<name>A0A0H1B915_9EURO</name>
<feature type="region of interest" description="Disordered" evidence="1">
    <location>
        <begin position="411"/>
        <end position="431"/>
    </location>
</feature>
<keyword evidence="4" id="KW-1185">Reference proteome</keyword>
<dbReference type="InterPro" id="IPR032675">
    <property type="entry name" value="LRR_dom_sf"/>
</dbReference>
<dbReference type="STRING" id="2060906.A0A0H1B915"/>
<feature type="compositionally biased region" description="Low complexity" evidence="1">
    <location>
        <begin position="807"/>
        <end position="838"/>
    </location>
</feature>
<feature type="compositionally biased region" description="Low complexity" evidence="1">
    <location>
        <begin position="495"/>
        <end position="509"/>
    </location>
</feature>
<evidence type="ECO:0000313" key="3">
    <source>
        <dbReference type="EMBL" id="KLJ07929.1"/>
    </source>
</evidence>
<evidence type="ECO:0000313" key="4">
    <source>
        <dbReference type="Proteomes" id="UP000053573"/>
    </source>
</evidence>
<dbReference type="Gene3D" id="3.80.10.10">
    <property type="entry name" value="Ribonuclease Inhibitor"/>
    <property type="match status" value="1"/>
</dbReference>
<feature type="compositionally biased region" description="Polar residues" evidence="1">
    <location>
        <begin position="704"/>
        <end position="721"/>
    </location>
</feature>
<feature type="compositionally biased region" description="Low complexity" evidence="1">
    <location>
        <begin position="759"/>
        <end position="773"/>
    </location>
</feature>
<dbReference type="AlphaFoldDB" id="A0A0H1B915"/>